<accession>A0A1I7UGE8</accession>
<sequence length="202" mass="23753">MLAITEVKHEGECNALLQKIEIEQMKINQKKELSQFAEHIELDQLKACKSLILMSVFRNSYLNVIYLNNSIEDLMEMKLEALKLFNLSIELFSRRKGVMKLLKKCLEDLKRLLENMKSQMLYIQGNGSLVDGFKGIEKIINGSLFAETWIQSFILQIERNHITWDQGNISKYMEEMEPFFRDVDTIQFYSPDYRIILSQLID</sequence>
<dbReference type="Proteomes" id="UP000095282">
    <property type="component" value="Unplaced"/>
</dbReference>
<keyword evidence="1" id="KW-1185">Reference proteome</keyword>
<reference evidence="2" key="1">
    <citation type="submission" date="2016-11" db="UniProtKB">
        <authorList>
            <consortium name="WormBaseParasite"/>
        </authorList>
    </citation>
    <scope>IDENTIFICATION</scope>
</reference>
<protein>
    <submittedName>
        <fullName evidence="2">DHC_N1 domain-containing protein</fullName>
    </submittedName>
</protein>
<evidence type="ECO:0000313" key="1">
    <source>
        <dbReference type="Proteomes" id="UP000095282"/>
    </source>
</evidence>
<proteinExistence type="predicted"/>
<organism evidence="1 2">
    <name type="scientific">Caenorhabditis tropicalis</name>
    <dbReference type="NCBI Taxonomy" id="1561998"/>
    <lineage>
        <taxon>Eukaryota</taxon>
        <taxon>Metazoa</taxon>
        <taxon>Ecdysozoa</taxon>
        <taxon>Nematoda</taxon>
        <taxon>Chromadorea</taxon>
        <taxon>Rhabditida</taxon>
        <taxon>Rhabditina</taxon>
        <taxon>Rhabditomorpha</taxon>
        <taxon>Rhabditoidea</taxon>
        <taxon>Rhabditidae</taxon>
        <taxon>Peloderinae</taxon>
        <taxon>Caenorhabditis</taxon>
    </lineage>
</organism>
<dbReference type="AlphaFoldDB" id="A0A1I7UGE8"/>
<evidence type="ECO:0000313" key="2">
    <source>
        <dbReference type="WBParaSite" id="Csp11.Scaffold629.g9065.t1"/>
    </source>
</evidence>
<name>A0A1I7UGE8_9PELO</name>
<dbReference type="WBParaSite" id="Csp11.Scaffold629.g9065.t1">
    <property type="protein sequence ID" value="Csp11.Scaffold629.g9065.t1"/>
    <property type="gene ID" value="Csp11.Scaffold629.g9065"/>
</dbReference>